<protein>
    <submittedName>
        <fullName evidence="3">Uncharacterized protein</fullName>
    </submittedName>
</protein>
<evidence type="ECO:0000256" key="2">
    <source>
        <dbReference type="SAM" id="Phobius"/>
    </source>
</evidence>
<evidence type="ECO:0000256" key="1">
    <source>
        <dbReference type="SAM" id="MobiDB-lite"/>
    </source>
</evidence>
<name>A0ABR4D5Q6_9PEZI</name>
<feature type="transmembrane region" description="Helical" evidence="2">
    <location>
        <begin position="17"/>
        <end position="38"/>
    </location>
</feature>
<evidence type="ECO:0000313" key="3">
    <source>
        <dbReference type="EMBL" id="KAL2264887.1"/>
    </source>
</evidence>
<dbReference type="EMBL" id="JAZGUE010000007">
    <property type="protein sequence ID" value="KAL2264887.1"/>
    <property type="molecule type" value="Genomic_DNA"/>
</dbReference>
<organism evidence="3 4">
    <name type="scientific">Remersonia thermophila</name>
    <dbReference type="NCBI Taxonomy" id="72144"/>
    <lineage>
        <taxon>Eukaryota</taxon>
        <taxon>Fungi</taxon>
        <taxon>Dikarya</taxon>
        <taxon>Ascomycota</taxon>
        <taxon>Pezizomycotina</taxon>
        <taxon>Sordariomycetes</taxon>
        <taxon>Sordariomycetidae</taxon>
        <taxon>Sordariales</taxon>
        <taxon>Sordariales incertae sedis</taxon>
        <taxon>Remersonia</taxon>
    </lineage>
</organism>
<keyword evidence="2" id="KW-0472">Membrane</keyword>
<sequence>MTHEIPPGQQQQQQQQWILALSLAALLFALIIFTAVLAPVASRHAKAYLDAPSEIAAFLDAVDSSVVENESYDRDVARLRRLEDRVRLGRLLREIQRGGDALREELNALVIADDGDRRQPRLRDAARFWWASHRERLQEKVRRLDLLRMRFLVVHMGIIAAAATAAAAESADTAAATPVVRTGRDDRERDQGRVPAAPHDPEKSPTFPPTPPRGGNGLPRALADSIRARPPPRRLAVDAGTAVAHPDNVEPKQRKGWAGVVMELQKSPLLRERHASIEMAMSRASSAPRNPALPRMAPAVGERDS</sequence>
<keyword evidence="2" id="KW-1133">Transmembrane helix</keyword>
<feature type="compositionally biased region" description="Basic and acidic residues" evidence="1">
    <location>
        <begin position="182"/>
        <end position="192"/>
    </location>
</feature>
<keyword evidence="4" id="KW-1185">Reference proteome</keyword>
<proteinExistence type="predicted"/>
<evidence type="ECO:0000313" key="4">
    <source>
        <dbReference type="Proteomes" id="UP001600064"/>
    </source>
</evidence>
<gene>
    <name evidence="3" type="ORF">VTJ83DRAFT_7397</name>
</gene>
<dbReference type="GeneID" id="98128858"/>
<feature type="transmembrane region" description="Helical" evidence="2">
    <location>
        <begin position="149"/>
        <end position="168"/>
    </location>
</feature>
<dbReference type="RefSeq" id="XP_070863614.1">
    <property type="nucleotide sequence ID" value="XM_071014214.1"/>
</dbReference>
<reference evidence="3 4" key="1">
    <citation type="journal article" date="2024" name="Commun. Biol.">
        <title>Comparative genomic analysis of thermophilic fungi reveals convergent evolutionary adaptations and gene losses.</title>
        <authorList>
            <person name="Steindorff A.S."/>
            <person name="Aguilar-Pontes M.V."/>
            <person name="Robinson A.J."/>
            <person name="Andreopoulos B."/>
            <person name="LaButti K."/>
            <person name="Kuo A."/>
            <person name="Mondo S."/>
            <person name="Riley R."/>
            <person name="Otillar R."/>
            <person name="Haridas S."/>
            <person name="Lipzen A."/>
            <person name="Grimwood J."/>
            <person name="Schmutz J."/>
            <person name="Clum A."/>
            <person name="Reid I.D."/>
            <person name="Moisan M.C."/>
            <person name="Butler G."/>
            <person name="Nguyen T.T.M."/>
            <person name="Dewar K."/>
            <person name="Conant G."/>
            <person name="Drula E."/>
            <person name="Henrissat B."/>
            <person name="Hansel C."/>
            <person name="Singer S."/>
            <person name="Hutchinson M.I."/>
            <person name="de Vries R.P."/>
            <person name="Natvig D.O."/>
            <person name="Powell A.J."/>
            <person name="Tsang A."/>
            <person name="Grigoriev I.V."/>
        </authorList>
    </citation>
    <scope>NUCLEOTIDE SEQUENCE [LARGE SCALE GENOMIC DNA]</scope>
    <source>
        <strain evidence="3 4">ATCC 22073</strain>
    </source>
</reference>
<accession>A0ABR4D5Q6</accession>
<feature type="region of interest" description="Disordered" evidence="1">
    <location>
        <begin position="167"/>
        <end position="223"/>
    </location>
</feature>
<dbReference type="Proteomes" id="UP001600064">
    <property type="component" value="Unassembled WGS sequence"/>
</dbReference>
<keyword evidence="2" id="KW-0812">Transmembrane</keyword>
<feature type="compositionally biased region" description="Low complexity" evidence="1">
    <location>
        <begin position="167"/>
        <end position="177"/>
    </location>
</feature>
<comment type="caution">
    <text evidence="3">The sequence shown here is derived from an EMBL/GenBank/DDBJ whole genome shotgun (WGS) entry which is preliminary data.</text>
</comment>
<feature type="region of interest" description="Disordered" evidence="1">
    <location>
        <begin position="281"/>
        <end position="305"/>
    </location>
</feature>